<evidence type="ECO:0000313" key="2">
    <source>
        <dbReference type="EMBL" id="BCY27865.1"/>
    </source>
</evidence>
<accession>A0ABM7S2R6</accession>
<dbReference type="InterPro" id="IPR011467">
    <property type="entry name" value="DUF1573"/>
</dbReference>
<sequence length="151" mass="16268">MKTLKLTLVALFVSALSFAQKVETKKSVAPEAVKPTKQSEIKWTEESHDFGQIEKGKPVSYEFAFTNTTNQTVLLTNVKASCGCTATNYTKTPVKPGETGTVTATYNAAAPGNFHKTVTVTTNEEGAAPKVLIIKGTVKKAETEEKSILLK</sequence>
<dbReference type="RefSeq" id="WP_221259467.1">
    <property type="nucleotide sequence ID" value="NZ_AP024749.1"/>
</dbReference>
<evidence type="ECO:0008006" key="4">
    <source>
        <dbReference type="Google" id="ProtNLM"/>
    </source>
</evidence>
<feature type="signal peptide" evidence="1">
    <location>
        <begin position="1"/>
        <end position="19"/>
    </location>
</feature>
<dbReference type="PANTHER" id="PTHR37833:SF1">
    <property type="entry name" value="SIGNAL PEPTIDE PROTEIN"/>
    <property type="match status" value="1"/>
</dbReference>
<gene>
    <name evidence="2" type="ORF">KK2020170_07330</name>
</gene>
<protein>
    <recommendedName>
        <fullName evidence="4">DUF1573 domain-containing protein</fullName>
    </recommendedName>
</protein>
<dbReference type="PANTHER" id="PTHR37833">
    <property type="entry name" value="LIPOPROTEIN-RELATED"/>
    <property type="match status" value="1"/>
</dbReference>
<keyword evidence="3" id="KW-1185">Reference proteome</keyword>
<dbReference type="Proteomes" id="UP000825258">
    <property type="component" value="Chromosome"/>
</dbReference>
<dbReference type="InterPro" id="IPR013783">
    <property type="entry name" value="Ig-like_fold"/>
</dbReference>
<dbReference type="PROSITE" id="PS00460">
    <property type="entry name" value="GLUTATHIONE_PEROXID_1"/>
    <property type="match status" value="1"/>
</dbReference>
<evidence type="ECO:0000313" key="3">
    <source>
        <dbReference type="Proteomes" id="UP000825258"/>
    </source>
</evidence>
<keyword evidence="1" id="KW-0732">Signal</keyword>
<name>A0ABM7S2R6_9FLAO</name>
<organism evidence="2 3">
    <name type="scientific">Flavobacterium okayamense</name>
    <dbReference type="NCBI Taxonomy" id="2830782"/>
    <lineage>
        <taxon>Bacteria</taxon>
        <taxon>Pseudomonadati</taxon>
        <taxon>Bacteroidota</taxon>
        <taxon>Flavobacteriia</taxon>
        <taxon>Flavobacteriales</taxon>
        <taxon>Flavobacteriaceae</taxon>
        <taxon>Flavobacterium</taxon>
    </lineage>
</organism>
<proteinExistence type="predicted"/>
<dbReference type="InterPro" id="IPR029759">
    <property type="entry name" value="GPX_AS"/>
</dbReference>
<dbReference type="Pfam" id="PF07610">
    <property type="entry name" value="DUF1573"/>
    <property type="match status" value="1"/>
</dbReference>
<dbReference type="Gene3D" id="2.60.40.10">
    <property type="entry name" value="Immunoglobulins"/>
    <property type="match status" value="1"/>
</dbReference>
<feature type="chain" id="PRO_5047199604" description="DUF1573 domain-containing protein" evidence="1">
    <location>
        <begin position="20"/>
        <end position="151"/>
    </location>
</feature>
<reference evidence="2 3" key="1">
    <citation type="submission" date="2021-06" db="EMBL/GenBank/DDBJ databases">
        <title>Whole genome sequences of Flavobacterium sp. KK2020170 and assembly.</title>
        <authorList>
            <person name="Kitahara K."/>
            <person name="Miyoshi S."/>
            <person name="Uesaka K."/>
        </authorList>
    </citation>
    <scope>NUCLEOTIDE SEQUENCE [LARGE SCALE GENOMIC DNA]</scope>
    <source>
        <strain evidence="2 3">KK2020170</strain>
    </source>
</reference>
<evidence type="ECO:0000256" key="1">
    <source>
        <dbReference type="SAM" id="SignalP"/>
    </source>
</evidence>
<dbReference type="EMBL" id="AP024749">
    <property type="protein sequence ID" value="BCY27865.1"/>
    <property type="molecule type" value="Genomic_DNA"/>
</dbReference>